<evidence type="ECO:0000256" key="9">
    <source>
        <dbReference type="RuleBase" id="RU364020"/>
    </source>
</evidence>
<evidence type="ECO:0000256" key="2">
    <source>
        <dbReference type="ARBA" id="ARBA00006339"/>
    </source>
</evidence>
<keyword evidence="8 9" id="KW-0325">Glycoprotein</keyword>
<keyword evidence="9" id="KW-0735">Signal-anchor</keyword>
<keyword evidence="9" id="KW-0119">Carbohydrate metabolism</keyword>
<dbReference type="EMBL" id="JAIZAY010000004">
    <property type="protein sequence ID" value="KAJ8043388.1"/>
    <property type="molecule type" value="Genomic_DNA"/>
</dbReference>
<accession>A0A9Q1CER6</accession>
<proteinExistence type="inferred from homology"/>
<dbReference type="InterPro" id="IPR018011">
    <property type="entry name" value="Carb_sulfotrans_8-10"/>
</dbReference>
<evidence type="ECO:0000313" key="10">
    <source>
        <dbReference type="EMBL" id="KAJ8043388.1"/>
    </source>
</evidence>
<dbReference type="GO" id="GO:0008146">
    <property type="term" value="F:sulfotransferase activity"/>
    <property type="evidence" value="ECO:0007669"/>
    <property type="project" value="InterPro"/>
</dbReference>
<dbReference type="AlphaFoldDB" id="A0A9Q1CER6"/>
<dbReference type="InterPro" id="IPR005331">
    <property type="entry name" value="Sulfotransferase"/>
</dbReference>
<evidence type="ECO:0000313" key="11">
    <source>
        <dbReference type="Proteomes" id="UP001152320"/>
    </source>
</evidence>
<comment type="subcellular location">
    <subcellularLocation>
        <location evidence="1 9">Golgi apparatus membrane</location>
        <topology evidence="1 9">Single-pass type II membrane protein</topology>
    </subcellularLocation>
</comment>
<gene>
    <name evidence="10" type="ORF">HOLleu_10447</name>
</gene>
<dbReference type="PANTHER" id="PTHR12137:SF54">
    <property type="entry name" value="CARBOHYDRATE SULFOTRANSFERASE"/>
    <property type="match status" value="1"/>
</dbReference>
<keyword evidence="6 9" id="KW-0333">Golgi apparatus</keyword>
<evidence type="ECO:0000256" key="7">
    <source>
        <dbReference type="ARBA" id="ARBA00023136"/>
    </source>
</evidence>
<evidence type="ECO:0000256" key="5">
    <source>
        <dbReference type="ARBA" id="ARBA00022989"/>
    </source>
</evidence>
<protein>
    <recommendedName>
        <fullName evidence="9">Carbohydrate sulfotransferase</fullName>
        <ecNumber evidence="9">2.8.2.-</ecNumber>
    </recommendedName>
</protein>
<keyword evidence="4 9" id="KW-0812">Transmembrane</keyword>
<dbReference type="GO" id="GO:0016051">
    <property type="term" value="P:carbohydrate biosynthetic process"/>
    <property type="evidence" value="ECO:0007669"/>
    <property type="project" value="InterPro"/>
</dbReference>
<evidence type="ECO:0000256" key="1">
    <source>
        <dbReference type="ARBA" id="ARBA00004323"/>
    </source>
</evidence>
<dbReference type="OrthoDB" id="2019940at2759"/>
<keyword evidence="7 9" id="KW-0472">Membrane</keyword>
<evidence type="ECO:0000256" key="4">
    <source>
        <dbReference type="ARBA" id="ARBA00022692"/>
    </source>
</evidence>
<sequence length="347" mass="40252">MGGKKLHFLVFTCTTITMMLLITSYGIIPSSDLLKSQVLRGDNETMNVLRPKTAKQVANITEIWKQQKVRLIRLKTVCENLNRTSSFTPPEDYTARLLVNDHDGVLFGYIPKVGCKTWKGIFSESNKAYGQKPFLTLSEYNVAERTKRLQRYKKVLFVRDPLIRFLSAYLSKFRNFKNLQKTWEKMFGFKILESYRPGSEELLKKTRALPIDERPFLNVTLTEFIRFITDLGDTYVLHAISDHWLPQHIVSHVCEIPYDFIGKYENLASEAPFVLNWVGMASVVQFPEIHLSKAATNLVYEYSNISLDVIEDLRKYYSLDFELFGYDSTETIAKVTRDIFNMKILDS</sequence>
<dbReference type="PANTHER" id="PTHR12137">
    <property type="entry name" value="CARBOHYDRATE SULFOTRANSFERASE"/>
    <property type="match status" value="1"/>
</dbReference>
<keyword evidence="5 9" id="KW-1133">Transmembrane helix</keyword>
<dbReference type="Pfam" id="PF03567">
    <property type="entry name" value="Sulfotransfer_2"/>
    <property type="match status" value="1"/>
</dbReference>
<keyword evidence="3 9" id="KW-0808">Transferase</keyword>
<dbReference type="EC" id="2.8.2.-" evidence="9"/>
<dbReference type="Proteomes" id="UP001152320">
    <property type="component" value="Chromosome 4"/>
</dbReference>
<dbReference type="GO" id="GO:0000139">
    <property type="term" value="C:Golgi membrane"/>
    <property type="evidence" value="ECO:0007669"/>
    <property type="project" value="UniProtKB-SubCell"/>
</dbReference>
<feature type="transmembrane region" description="Helical" evidence="9">
    <location>
        <begin position="6"/>
        <end position="28"/>
    </location>
</feature>
<comment type="caution">
    <text evidence="10">The sequence shown here is derived from an EMBL/GenBank/DDBJ whole genome shotgun (WGS) entry which is preliminary data.</text>
</comment>
<reference evidence="10" key="1">
    <citation type="submission" date="2021-10" db="EMBL/GenBank/DDBJ databases">
        <title>Tropical sea cucumber genome reveals ecological adaptation and Cuvierian tubules defense mechanism.</title>
        <authorList>
            <person name="Chen T."/>
        </authorList>
    </citation>
    <scope>NUCLEOTIDE SEQUENCE</scope>
    <source>
        <strain evidence="10">Nanhai2018</strain>
        <tissue evidence="10">Muscle</tissue>
    </source>
</reference>
<evidence type="ECO:0000256" key="6">
    <source>
        <dbReference type="ARBA" id="ARBA00023034"/>
    </source>
</evidence>
<evidence type="ECO:0000256" key="8">
    <source>
        <dbReference type="ARBA" id="ARBA00023180"/>
    </source>
</evidence>
<keyword evidence="11" id="KW-1185">Reference proteome</keyword>
<name>A0A9Q1CER6_HOLLE</name>
<evidence type="ECO:0000256" key="3">
    <source>
        <dbReference type="ARBA" id="ARBA00022679"/>
    </source>
</evidence>
<organism evidence="10 11">
    <name type="scientific">Holothuria leucospilota</name>
    <name type="common">Black long sea cucumber</name>
    <name type="synonym">Mertensiothuria leucospilota</name>
    <dbReference type="NCBI Taxonomy" id="206669"/>
    <lineage>
        <taxon>Eukaryota</taxon>
        <taxon>Metazoa</taxon>
        <taxon>Echinodermata</taxon>
        <taxon>Eleutherozoa</taxon>
        <taxon>Echinozoa</taxon>
        <taxon>Holothuroidea</taxon>
        <taxon>Aspidochirotacea</taxon>
        <taxon>Aspidochirotida</taxon>
        <taxon>Holothuriidae</taxon>
        <taxon>Holothuria</taxon>
    </lineage>
</organism>
<comment type="similarity">
    <text evidence="2 9">Belongs to the sulfotransferase 2 family.</text>
</comment>